<dbReference type="Proteomes" id="UP000299102">
    <property type="component" value="Unassembled WGS sequence"/>
</dbReference>
<name>A0A4C2ABU6_EUMVA</name>
<sequence>MRTIDEWSPPPMDTPNPREVNSAHGSIAWSCRAFDEARPFGAHDKHSLRYQSCPSKAATGWAKRYLFAFSGASVFAFKPVRVLKR</sequence>
<reference evidence="2 3" key="1">
    <citation type="journal article" date="2019" name="Commun. Biol.">
        <title>The bagworm genome reveals a unique fibroin gene that provides high tensile strength.</title>
        <authorList>
            <person name="Kono N."/>
            <person name="Nakamura H."/>
            <person name="Ohtoshi R."/>
            <person name="Tomita M."/>
            <person name="Numata K."/>
            <person name="Arakawa K."/>
        </authorList>
    </citation>
    <scope>NUCLEOTIDE SEQUENCE [LARGE SCALE GENOMIC DNA]</scope>
</reference>
<dbReference type="EMBL" id="BGZK01002819">
    <property type="protein sequence ID" value="GBP96659.1"/>
    <property type="molecule type" value="Genomic_DNA"/>
</dbReference>
<dbReference type="AlphaFoldDB" id="A0A4C2ABU6"/>
<keyword evidence="3" id="KW-1185">Reference proteome</keyword>
<proteinExistence type="predicted"/>
<evidence type="ECO:0000256" key="1">
    <source>
        <dbReference type="SAM" id="MobiDB-lite"/>
    </source>
</evidence>
<gene>
    <name evidence="2" type="ORF">EVAR_71006_1</name>
</gene>
<evidence type="ECO:0000313" key="2">
    <source>
        <dbReference type="EMBL" id="GBP96659.1"/>
    </source>
</evidence>
<evidence type="ECO:0000313" key="3">
    <source>
        <dbReference type="Proteomes" id="UP000299102"/>
    </source>
</evidence>
<accession>A0A4C2ABU6</accession>
<protein>
    <submittedName>
        <fullName evidence="2">Uncharacterized protein</fullName>
    </submittedName>
</protein>
<feature type="region of interest" description="Disordered" evidence="1">
    <location>
        <begin position="1"/>
        <end position="20"/>
    </location>
</feature>
<comment type="caution">
    <text evidence="2">The sequence shown here is derived from an EMBL/GenBank/DDBJ whole genome shotgun (WGS) entry which is preliminary data.</text>
</comment>
<organism evidence="2 3">
    <name type="scientific">Eumeta variegata</name>
    <name type="common">Bagworm moth</name>
    <name type="synonym">Eumeta japonica</name>
    <dbReference type="NCBI Taxonomy" id="151549"/>
    <lineage>
        <taxon>Eukaryota</taxon>
        <taxon>Metazoa</taxon>
        <taxon>Ecdysozoa</taxon>
        <taxon>Arthropoda</taxon>
        <taxon>Hexapoda</taxon>
        <taxon>Insecta</taxon>
        <taxon>Pterygota</taxon>
        <taxon>Neoptera</taxon>
        <taxon>Endopterygota</taxon>
        <taxon>Lepidoptera</taxon>
        <taxon>Glossata</taxon>
        <taxon>Ditrysia</taxon>
        <taxon>Tineoidea</taxon>
        <taxon>Psychidae</taxon>
        <taxon>Oiketicinae</taxon>
        <taxon>Eumeta</taxon>
    </lineage>
</organism>